<feature type="transmembrane region" description="Helical" evidence="10">
    <location>
        <begin position="29"/>
        <end position="60"/>
    </location>
</feature>
<evidence type="ECO:0000256" key="5">
    <source>
        <dbReference type="ARBA" id="ARBA00022692"/>
    </source>
</evidence>
<feature type="transmembrane region" description="Helical" evidence="10">
    <location>
        <begin position="225"/>
        <end position="250"/>
    </location>
</feature>
<dbReference type="PANTHER" id="PTHR13285:SF23">
    <property type="entry name" value="TEICHOIC ACID D-ALANYLTRANSFERASE"/>
    <property type="match status" value="1"/>
</dbReference>
<dbReference type="PIRSF" id="PIRSF016636">
    <property type="entry name" value="AlgI_DltB"/>
    <property type="match status" value="1"/>
</dbReference>
<reference evidence="11 12" key="1">
    <citation type="submission" date="2017-01" db="EMBL/GenBank/DDBJ databases">
        <title>Comparative genomic analysis of Brazilian Leptospira santarosai.</title>
        <authorList>
            <person name="Moreno L.Z."/>
            <person name="Miraglia F."/>
            <person name="Kremer F.S."/>
            <person name="Eslabao M.R."/>
            <person name="Lilenbaum W."/>
            <person name="Dellagostin O.A."/>
            <person name="Moreno A.M."/>
        </authorList>
    </citation>
    <scope>NUCLEOTIDE SEQUENCE [LARGE SCALE GENOMIC DNA]</scope>
    <source>
        <strain evidence="11 12">M52/8-19</strain>
    </source>
</reference>
<keyword evidence="7 9" id="KW-0472">Membrane</keyword>
<accession>A0AB73LVM3</accession>
<evidence type="ECO:0000256" key="8">
    <source>
        <dbReference type="ARBA" id="ARBA00023315"/>
    </source>
</evidence>
<protein>
    <submittedName>
        <fullName evidence="11">Acyltransferase</fullName>
    </submittedName>
</protein>
<dbReference type="PANTHER" id="PTHR13285">
    <property type="entry name" value="ACYLTRANSFERASE"/>
    <property type="match status" value="1"/>
</dbReference>
<feature type="transmembrane region" description="Helical" evidence="10">
    <location>
        <begin position="116"/>
        <end position="136"/>
    </location>
</feature>
<evidence type="ECO:0000256" key="9">
    <source>
        <dbReference type="PIRNR" id="PIRNR016636"/>
    </source>
</evidence>
<dbReference type="InterPro" id="IPR004299">
    <property type="entry name" value="MBOAT_fam"/>
</dbReference>
<keyword evidence="3 9" id="KW-1003">Cell membrane</keyword>
<keyword evidence="6 10" id="KW-1133">Transmembrane helix</keyword>
<keyword evidence="5 10" id="KW-0812">Transmembrane</keyword>
<dbReference type="GO" id="GO:0042121">
    <property type="term" value="P:alginic acid biosynthetic process"/>
    <property type="evidence" value="ECO:0007669"/>
    <property type="project" value="InterPro"/>
</dbReference>
<comment type="similarity">
    <text evidence="2 9">Belongs to the membrane-bound acyltransferase family.</text>
</comment>
<proteinExistence type="inferred from homology"/>
<feature type="transmembrane region" description="Helical" evidence="10">
    <location>
        <begin position="344"/>
        <end position="374"/>
    </location>
</feature>
<name>A0AB73LVM3_9LEPT</name>
<dbReference type="RefSeq" id="WP_046944171.1">
    <property type="nucleotide sequence ID" value="NZ_CP028370.1"/>
</dbReference>
<evidence type="ECO:0000256" key="2">
    <source>
        <dbReference type="ARBA" id="ARBA00010323"/>
    </source>
</evidence>
<dbReference type="InterPro" id="IPR024194">
    <property type="entry name" value="Ac/AlaTfrase_AlgI/DltB"/>
</dbReference>
<evidence type="ECO:0000256" key="1">
    <source>
        <dbReference type="ARBA" id="ARBA00004651"/>
    </source>
</evidence>
<evidence type="ECO:0000256" key="6">
    <source>
        <dbReference type="ARBA" id="ARBA00022989"/>
    </source>
</evidence>
<feature type="transmembrane region" description="Helical" evidence="10">
    <location>
        <begin position="256"/>
        <end position="274"/>
    </location>
</feature>
<feature type="transmembrane region" description="Helical" evidence="10">
    <location>
        <begin position="475"/>
        <end position="496"/>
    </location>
</feature>
<feature type="transmembrane region" description="Helical" evidence="10">
    <location>
        <begin position="6"/>
        <end position="22"/>
    </location>
</feature>
<evidence type="ECO:0000313" key="11">
    <source>
        <dbReference type="EMBL" id="ONF89977.1"/>
    </source>
</evidence>
<dbReference type="InterPro" id="IPR028362">
    <property type="entry name" value="AlgI"/>
</dbReference>
<dbReference type="Pfam" id="PF03062">
    <property type="entry name" value="MBOAT"/>
    <property type="match status" value="1"/>
</dbReference>
<dbReference type="Proteomes" id="UP000189337">
    <property type="component" value="Unassembled WGS sequence"/>
</dbReference>
<dbReference type="AlphaFoldDB" id="A0AB73LVM3"/>
<dbReference type="GO" id="GO:0005886">
    <property type="term" value="C:plasma membrane"/>
    <property type="evidence" value="ECO:0007669"/>
    <property type="project" value="UniProtKB-SubCell"/>
</dbReference>
<comment type="subcellular location">
    <subcellularLocation>
        <location evidence="1">Cell membrane</location>
        <topology evidence="1">Multi-pass membrane protein</topology>
    </subcellularLocation>
</comment>
<keyword evidence="4 9" id="KW-0808">Transferase</keyword>
<keyword evidence="8 9" id="KW-0012">Acyltransferase</keyword>
<dbReference type="PIRSF" id="PIRSF500217">
    <property type="entry name" value="AlgI"/>
    <property type="match status" value="1"/>
</dbReference>
<gene>
    <name evidence="11" type="ORF">BWD14_20235</name>
</gene>
<comment type="caution">
    <text evidence="11">The sequence shown here is derived from an EMBL/GenBank/DDBJ whole genome shotgun (WGS) entry which is preliminary data.</text>
</comment>
<evidence type="ECO:0000313" key="12">
    <source>
        <dbReference type="Proteomes" id="UP000189337"/>
    </source>
</evidence>
<feature type="transmembrane region" description="Helical" evidence="10">
    <location>
        <begin position="87"/>
        <end position="104"/>
    </location>
</feature>
<evidence type="ECO:0000256" key="4">
    <source>
        <dbReference type="ARBA" id="ARBA00022679"/>
    </source>
</evidence>
<evidence type="ECO:0000256" key="7">
    <source>
        <dbReference type="ARBA" id="ARBA00023136"/>
    </source>
</evidence>
<dbReference type="EMBL" id="MTSU01000045">
    <property type="protein sequence ID" value="ONF89977.1"/>
    <property type="molecule type" value="Genomic_DNA"/>
</dbReference>
<feature type="transmembrane region" description="Helical" evidence="10">
    <location>
        <begin position="394"/>
        <end position="414"/>
    </location>
</feature>
<evidence type="ECO:0000256" key="10">
    <source>
        <dbReference type="SAM" id="Phobius"/>
    </source>
</evidence>
<sequence length="499" mass="58075">MNFISIEFLLFFLVFYLIYWNVPGKSRKYLLIVGSAFFYSAFSLNFLFHLVLVVFANWLLYRYFYEKTWYVKSVVVLNLLNLGLFKYFYLLMEFIGFVFSIPVLQEKVSLDAKFSALFHLSGFEVILPATISYYTFQLISFAVDSKREGFNKNPSQNRDRTLQLDLSDKVELDFGTRCKNVGLIEFFSFIFFFPVMIAGPILRFDQVRDQFENPTMTLSKLIDGLWLFVRGLVKKGLLSAAVLPLIAPVFLSPKDYSGIALLLTCFLFAANLYFDFSGLTDMARGIGKLIGFDLPENFKAPFFFRSFGDLWRRWHLTFSFWIRDYIYIPLGGSKKGEFRTAVNLIVTFMLGGLWHGASLNFLIWGMLTGTYLSLERLFEVRNWRIFPEIPYVKAVLRYISVLFVYSISWTFFFTPSFNSATSSIARILTFQSGQPLVGLETGIYMLFFVFLFHISEEWPEKYSVPELWRARFLPILGLIVLFIMVGMNAGNADFFYSRF</sequence>
<evidence type="ECO:0000256" key="3">
    <source>
        <dbReference type="ARBA" id="ARBA00022475"/>
    </source>
</evidence>
<feature type="transmembrane region" description="Helical" evidence="10">
    <location>
        <begin position="186"/>
        <end position="204"/>
    </location>
</feature>
<organism evidence="11 12">
    <name type="scientific">Leptospira santarosai</name>
    <dbReference type="NCBI Taxonomy" id="28183"/>
    <lineage>
        <taxon>Bacteria</taxon>
        <taxon>Pseudomonadati</taxon>
        <taxon>Spirochaetota</taxon>
        <taxon>Spirochaetia</taxon>
        <taxon>Leptospirales</taxon>
        <taxon>Leptospiraceae</taxon>
        <taxon>Leptospira</taxon>
    </lineage>
</organism>
<dbReference type="GO" id="GO:0016746">
    <property type="term" value="F:acyltransferase activity"/>
    <property type="evidence" value="ECO:0007669"/>
    <property type="project" value="UniProtKB-KW"/>
</dbReference>
<dbReference type="InterPro" id="IPR051085">
    <property type="entry name" value="MB_O-acyltransferase"/>
</dbReference>
<feature type="transmembrane region" description="Helical" evidence="10">
    <location>
        <begin position="435"/>
        <end position="455"/>
    </location>
</feature>